<evidence type="ECO:0000256" key="7">
    <source>
        <dbReference type="RuleBase" id="RU363032"/>
    </source>
</evidence>
<dbReference type="SUPFAM" id="SSF161098">
    <property type="entry name" value="MetI-like"/>
    <property type="match status" value="1"/>
</dbReference>
<keyword evidence="4 7" id="KW-0812">Transmembrane</keyword>
<keyword evidence="10" id="KW-1185">Reference proteome</keyword>
<dbReference type="RefSeq" id="WP_283409868.1">
    <property type="nucleotide sequence ID" value="NZ_FXUF01000010.1"/>
</dbReference>
<reference evidence="9" key="1">
    <citation type="submission" date="2017-05" db="EMBL/GenBank/DDBJ databases">
        <authorList>
            <person name="Varghese N."/>
            <person name="Submissions S."/>
        </authorList>
    </citation>
    <scope>NUCLEOTIDE SEQUENCE</scope>
    <source>
        <strain evidence="9">Su22</strain>
    </source>
</reference>
<comment type="caution">
    <text evidence="9">The sequence shown here is derived from an EMBL/GenBank/DDBJ whole genome shotgun (WGS) entry which is preliminary data.</text>
</comment>
<keyword evidence="3" id="KW-1003">Cell membrane</keyword>
<gene>
    <name evidence="9" type="ORF">SAMN06296020_11082</name>
</gene>
<feature type="transmembrane region" description="Helical" evidence="7">
    <location>
        <begin position="81"/>
        <end position="102"/>
    </location>
</feature>
<evidence type="ECO:0000256" key="2">
    <source>
        <dbReference type="ARBA" id="ARBA00022448"/>
    </source>
</evidence>
<dbReference type="AlphaFoldDB" id="A0AA45WX43"/>
<proteinExistence type="inferred from homology"/>
<feature type="transmembrane region" description="Helical" evidence="7">
    <location>
        <begin position="245"/>
        <end position="267"/>
    </location>
</feature>
<evidence type="ECO:0000256" key="6">
    <source>
        <dbReference type="ARBA" id="ARBA00023136"/>
    </source>
</evidence>
<dbReference type="CDD" id="cd06261">
    <property type="entry name" value="TM_PBP2"/>
    <property type="match status" value="1"/>
</dbReference>
<evidence type="ECO:0000256" key="5">
    <source>
        <dbReference type="ARBA" id="ARBA00022989"/>
    </source>
</evidence>
<dbReference type="Pfam" id="PF00528">
    <property type="entry name" value="BPD_transp_1"/>
    <property type="match status" value="1"/>
</dbReference>
<dbReference type="GO" id="GO:0055085">
    <property type="term" value="P:transmembrane transport"/>
    <property type="evidence" value="ECO:0007669"/>
    <property type="project" value="InterPro"/>
</dbReference>
<accession>A0AA45WX43</accession>
<organism evidence="9 10">
    <name type="scientific">Anoxynatronum buryatiense</name>
    <dbReference type="NCBI Taxonomy" id="489973"/>
    <lineage>
        <taxon>Bacteria</taxon>
        <taxon>Bacillati</taxon>
        <taxon>Bacillota</taxon>
        <taxon>Clostridia</taxon>
        <taxon>Eubacteriales</taxon>
        <taxon>Clostridiaceae</taxon>
        <taxon>Anoxynatronum</taxon>
    </lineage>
</organism>
<dbReference type="PANTHER" id="PTHR43386">
    <property type="entry name" value="OLIGOPEPTIDE TRANSPORT SYSTEM PERMEASE PROTEIN APPC"/>
    <property type="match status" value="1"/>
</dbReference>
<dbReference type="Gene3D" id="1.10.3720.10">
    <property type="entry name" value="MetI-like"/>
    <property type="match status" value="1"/>
</dbReference>
<name>A0AA45WX43_9CLOT</name>
<feature type="transmembrane region" description="Helical" evidence="7">
    <location>
        <begin position="140"/>
        <end position="157"/>
    </location>
</feature>
<sequence length="279" mass="30149">MAAKIKTIWHRFTLGGKVSLAIIIGIAAMWMLSPMVARHSHRIPSGPVLEAPSAVHWLGTDDLGIDLWAQLCHGAGASLQIGIGTALLAGVGGSLLGVLAGYHGGKLDQLIMGICDMMMVVPQLPSMIVLGAFFGAGRSNMIMIIAIFAWAAPARIVRSKIRSMKHDKYIVAASSYGAGFFHLLKTHFLPGILPLVVVNLMRIFSHAIVAEAGLAFIGLGDPIAKSWGMILNRSLNFPGIYFTAYWKWWVVAPVAFLISLMLALAMVGRDLERVVNRKR</sequence>
<comment type="similarity">
    <text evidence="7">Belongs to the binding-protein-dependent transport system permease family.</text>
</comment>
<dbReference type="InterPro" id="IPR000515">
    <property type="entry name" value="MetI-like"/>
</dbReference>
<keyword evidence="5 7" id="KW-1133">Transmembrane helix</keyword>
<feature type="transmembrane region" description="Helical" evidence="7">
    <location>
        <begin position="114"/>
        <end position="134"/>
    </location>
</feature>
<dbReference type="InterPro" id="IPR050366">
    <property type="entry name" value="BP-dependent_transpt_permease"/>
</dbReference>
<evidence type="ECO:0000256" key="1">
    <source>
        <dbReference type="ARBA" id="ARBA00004651"/>
    </source>
</evidence>
<evidence type="ECO:0000256" key="3">
    <source>
        <dbReference type="ARBA" id="ARBA00022475"/>
    </source>
</evidence>
<feature type="domain" description="ABC transmembrane type-1" evidence="8">
    <location>
        <begin position="75"/>
        <end position="266"/>
    </location>
</feature>
<evidence type="ECO:0000313" key="10">
    <source>
        <dbReference type="Proteomes" id="UP001158066"/>
    </source>
</evidence>
<dbReference type="GO" id="GO:0005886">
    <property type="term" value="C:plasma membrane"/>
    <property type="evidence" value="ECO:0007669"/>
    <property type="project" value="UniProtKB-SubCell"/>
</dbReference>
<protein>
    <submittedName>
        <fullName evidence="9">Peptide/nickel transport system permease protein</fullName>
    </submittedName>
</protein>
<keyword evidence="6 7" id="KW-0472">Membrane</keyword>
<keyword evidence="2 7" id="KW-0813">Transport</keyword>
<evidence type="ECO:0000259" key="8">
    <source>
        <dbReference type="PROSITE" id="PS50928"/>
    </source>
</evidence>
<evidence type="ECO:0000256" key="4">
    <source>
        <dbReference type="ARBA" id="ARBA00022692"/>
    </source>
</evidence>
<dbReference type="PROSITE" id="PS50928">
    <property type="entry name" value="ABC_TM1"/>
    <property type="match status" value="1"/>
</dbReference>
<dbReference type="PANTHER" id="PTHR43386:SF1">
    <property type="entry name" value="D,D-DIPEPTIDE TRANSPORT SYSTEM PERMEASE PROTEIN DDPC-RELATED"/>
    <property type="match status" value="1"/>
</dbReference>
<dbReference type="EMBL" id="FXUF01000010">
    <property type="protein sequence ID" value="SMP62767.1"/>
    <property type="molecule type" value="Genomic_DNA"/>
</dbReference>
<feature type="transmembrane region" description="Helical" evidence="7">
    <location>
        <begin position="203"/>
        <end position="224"/>
    </location>
</feature>
<feature type="transmembrane region" description="Helical" evidence="7">
    <location>
        <begin position="12"/>
        <end position="32"/>
    </location>
</feature>
<dbReference type="Proteomes" id="UP001158066">
    <property type="component" value="Unassembled WGS sequence"/>
</dbReference>
<dbReference type="InterPro" id="IPR035906">
    <property type="entry name" value="MetI-like_sf"/>
</dbReference>
<evidence type="ECO:0000313" key="9">
    <source>
        <dbReference type="EMBL" id="SMP62767.1"/>
    </source>
</evidence>
<comment type="subcellular location">
    <subcellularLocation>
        <location evidence="1 7">Cell membrane</location>
        <topology evidence="1 7">Multi-pass membrane protein</topology>
    </subcellularLocation>
</comment>